<evidence type="ECO:0000313" key="6">
    <source>
        <dbReference type="EMBL" id="TEB05928.1"/>
    </source>
</evidence>
<evidence type="ECO:0000259" key="4">
    <source>
        <dbReference type="PROSITE" id="PS50853"/>
    </source>
</evidence>
<protein>
    <submittedName>
        <fullName evidence="6">Cellulosome-anchoring protein</fullName>
    </submittedName>
</protein>
<accession>A0A4Y7RAD1</accession>
<evidence type="ECO:0000256" key="3">
    <source>
        <dbReference type="SAM" id="MobiDB-lite"/>
    </source>
</evidence>
<dbReference type="SUPFAM" id="SSF49384">
    <property type="entry name" value="Carbohydrate-binding domain"/>
    <property type="match status" value="1"/>
</dbReference>
<dbReference type="Pfam" id="PF13205">
    <property type="entry name" value="Big_5"/>
    <property type="match status" value="1"/>
</dbReference>
<dbReference type="GO" id="GO:0000272">
    <property type="term" value="P:polysaccharide catabolic process"/>
    <property type="evidence" value="ECO:0007669"/>
    <property type="project" value="InterPro"/>
</dbReference>
<dbReference type="SUPFAM" id="SSF49265">
    <property type="entry name" value="Fibronectin type III"/>
    <property type="match status" value="2"/>
</dbReference>
<dbReference type="GO" id="GO:0030246">
    <property type="term" value="F:carbohydrate binding"/>
    <property type="evidence" value="ECO:0007669"/>
    <property type="project" value="InterPro"/>
</dbReference>
<feature type="domain" description="Fibronectin type-III" evidence="4">
    <location>
        <begin position="551"/>
        <end position="651"/>
    </location>
</feature>
<dbReference type="InterPro" id="IPR001119">
    <property type="entry name" value="SLH_dom"/>
</dbReference>
<dbReference type="InterPro" id="IPR013783">
    <property type="entry name" value="Ig-like_fold"/>
</dbReference>
<dbReference type="Pfam" id="PF00041">
    <property type="entry name" value="fn3"/>
    <property type="match status" value="1"/>
</dbReference>
<dbReference type="CDD" id="cd08548">
    <property type="entry name" value="Type_I_cohesin_like"/>
    <property type="match status" value="1"/>
</dbReference>
<dbReference type="PANTHER" id="PTHR43308:SF5">
    <property type="entry name" value="S-LAYER PROTEIN _ PEPTIDOGLYCAN ENDO-BETA-N-ACETYLGLUCOSAMINIDASE"/>
    <property type="match status" value="1"/>
</dbReference>
<dbReference type="Pfam" id="PF00395">
    <property type="entry name" value="SLH"/>
    <property type="match status" value="3"/>
</dbReference>
<dbReference type="EMBL" id="QFGA01000002">
    <property type="protein sequence ID" value="TEB05928.1"/>
    <property type="molecule type" value="Genomic_DNA"/>
</dbReference>
<feature type="domain" description="SLH" evidence="5">
    <location>
        <begin position="1388"/>
        <end position="1441"/>
    </location>
</feature>
<dbReference type="Pfam" id="PF13753">
    <property type="entry name" value="SWM_repeat"/>
    <property type="match status" value="1"/>
</dbReference>
<name>A0A4Y7RAD1_9FIRM</name>
<dbReference type="Pfam" id="PF00963">
    <property type="entry name" value="Cohesin"/>
    <property type="match status" value="1"/>
</dbReference>
<dbReference type="InterPro" id="IPR008965">
    <property type="entry name" value="CBM2/CBM3_carb-bd_dom_sf"/>
</dbReference>
<dbReference type="PROSITE" id="PS51272">
    <property type="entry name" value="SLH"/>
    <property type="match status" value="3"/>
</dbReference>
<evidence type="ECO:0000256" key="1">
    <source>
        <dbReference type="ARBA" id="ARBA00022729"/>
    </source>
</evidence>
<dbReference type="Proteomes" id="UP000298324">
    <property type="component" value="Unassembled WGS sequence"/>
</dbReference>
<dbReference type="InterPro" id="IPR051465">
    <property type="entry name" value="Cell_Envelope_Struct_Comp"/>
</dbReference>
<keyword evidence="2" id="KW-0677">Repeat</keyword>
<dbReference type="SMART" id="SM00060">
    <property type="entry name" value="FN3"/>
    <property type="match status" value="3"/>
</dbReference>
<evidence type="ECO:0000313" key="7">
    <source>
        <dbReference type="Proteomes" id="UP000298324"/>
    </source>
</evidence>
<comment type="caution">
    <text evidence="6">The sequence shown here is derived from an EMBL/GenBank/DDBJ whole genome shotgun (WGS) entry which is preliminary data.</text>
</comment>
<evidence type="ECO:0000259" key="5">
    <source>
        <dbReference type="PROSITE" id="PS51272"/>
    </source>
</evidence>
<keyword evidence="7" id="KW-1185">Reference proteome</keyword>
<keyword evidence="1" id="KW-0732">Signal</keyword>
<dbReference type="InterPro" id="IPR003961">
    <property type="entry name" value="FN3_dom"/>
</dbReference>
<dbReference type="Gene3D" id="2.60.40.10">
    <property type="entry name" value="Immunoglobulins"/>
    <property type="match status" value="3"/>
</dbReference>
<feature type="domain" description="SLH" evidence="5">
    <location>
        <begin position="1333"/>
        <end position="1386"/>
    </location>
</feature>
<dbReference type="Gene3D" id="2.60.40.680">
    <property type="match status" value="1"/>
</dbReference>
<reference evidence="6 7" key="1">
    <citation type="journal article" date="2018" name="Environ. Microbiol.">
        <title>Novel energy conservation strategies and behaviour of Pelotomaculum schinkii driving syntrophic propionate catabolism.</title>
        <authorList>
            <person name="Hidalgo-Ahumada C.A.P."/>
            <person name="Nobu M.K."/>
            <person name="Narihiro T."/>
            <person name="Tamaki H."/>
            <person name="Liu W.T."/>
            <person name="Kamagata Y."/>
            <person name="Stams A.J.M."/>
            <person name="Imachi H."/>
            <person name="Sousa D.Z."/>
        </authorList>
    </citation>
    <scope>NUCLEOTIDE SEQUENCE [LARGE SCALE GENOMIC DNA]</scope>
    <source>
        <strain evidence="6 7">HH</strain>
    </source>
</reference>
<gene>
    <name evidence="6" type="primary">ancA_10</name>
    <name evidence="6" type="ORF">Psch_02970</name>
</gene>
<dbReference type="InterPro" id="IPR002102">
    <property type="entry name" value="Cohesin_dom"/>
</dbReference>
<feature type="region of interest" description="Disordered" evidence="3">
    <location>
        <begin position="862"/>
        <end position="886"/>
    </location>
</feature>
<evidence type="ECO:0000256" key="2">
    <source>
        <dbReference type="ARBA" id="ARBA00022737"/>
    </source>
</evidence>
<dbReference type="InterPro" id="IPR032812">
    <property type="entry name" value="SbsA_Ig"/>
</dbReference>
<organism evidence="6 7">
    <name type="scientific">Pelotomaculum schinkii</name>
    <dbReference type="NCBI Taxonomy" id="78350"/>
    <lineage>
        <taxon>Bacteria</taxon>
        <taxon>Bacillati</taxon>
        <taxon>Bacillota</taxon>
        <taxon>Clostridia</taxon>
        <taxon>Eubacteriales</taxon>
        <taxon>Desulfotomaculaceae</taxon>
        <taxon>Pelotomaculum</taxon>
    </lineage>
</organism>
<dbReference type="PROSITE" id="PS50853">
    <property type="entry name" value="FN3"/>
    <property type="match status" value="2"/>
</dbReference>
<dbReference type="InterPro" id="IPR028059">
    <property type="entry name" value="SWM_rpt"/>
</dbReference>
<dbReference type="CDD" id="cd00063">
    <property type="entry name" value="FN3"/>
    <property type="match status" value="3"/>
</dbReference>
<sequence length="1441" mass="149794">MICIKEGKALKNIRNKAMGILLFALILLASYIGVLQPAEIAANAGTAPVLTAGNVSGAAGDVIQVPVTLTSSGEVTGLQFDLSYDHTQLIYQQTSAGSLASGFSVITNPVGDNLRVIIYNGSNTPVPGGSGTVAQLQFQVAAGVQAGQTSALGLSGVILSDAQGQSVAATVNNGQFSVPQPADTMDPTWPDGSTLTAGSVTSTGLTLTWTQATDDTGVTSYAIYRDGTKIGTVDGALYSYSVTGLSANTSYTFTVRAGDAAGNWSTAGPGTGATTLVASAGLTPVSAATDHLGKEVILQFDRAMADPSGTQNQFTVNNGTTSDPVTGVALGANTDQIVLFLANSVSSAATVTLSYAPGTVTAADGSELQSLTVQAVTNNVLPVSSSMVGFDGNAVETSYDATGAVLKYRYVDPVDYDNVQLAWYFTNGFANPMVSNLNSYVKIYEKDSGAPVTLPNLMTQPNTPKTYNGPLAAYYGQTINEQVVTDWYFWQIGGNSPLGLDLVSRALKPSTTYIVEIDKGFTFNSGKSTATTYTFEFTTTATSQYAPSWADGSSLTVSNLGDTSLTLSWPAAQDNHGVAYNDTYSGQYIPNISYNIYQNGTLLATVDGKATSYDVCRLSPDSSYNFKVEATDFANNHSLTDLQTTAKTNEQSPAVPITSPIVTIDESGSNRNLAVTASTPSFQLTVPASVSNATLDLSSLLNTSGVTTATSALPAMDIAAYTGISSSAVVVRVPAGTTISAPASSNWDGTINVPAVQPNNTVTVTPDTGKTATVNAVIEVGFGDVQLTFSNAVRILIPGQAGKDAGYYRNGTFTKITNVLTSDSQDVGDALEPGTDGKIDVDNDLVIWTKHFTGFVTYTQTAASSGGDSGGSHSGGSDTRSPEWPDNAAVTVSRNQTEATLTWPAATDNVGVVNYRIKRDGVVLGSVDGSTTTYTDTGLQQGTNTYVWSVEAVDAAGNWSTAITGQGLSGQNPLSFVAASSTLTTVNGDNSTDDGPIEGSTTVPVNPTVRLYFDRGVTTDAVWSNNQQCLTMQDSTGTKVPINVFKLDSTTINDNLHYIFITPKSNLTSGKTYKIIISKNLTANNGHTLGENNGNTNEVVTFTVAASSGSPTSGGSGISVTTNGPTYTNGSASVDPAVGATVGLGDLARVVIPANALQETGSVTVDIKKVTSPPEIPAGFKAVSDVYEFSVGDKTAYSFAEKVALTFEFDASQIGSDGVPAVFYYDESQAKWVNIGGTVSGSTITVEVEHFTKYAVFAVPKAATPVVTPTQETLNDIEGHWAQNNIEKLVALGAVSGYPDGSFKPDGTITRAEFATILVKAFKLTPKSGKVFADTAGHWAEDNIATAAANGVLSGYDDNTFGPDDLITREQMAIMVVKAARLTMISEGTSFADNSGISEWAKGAVATVVKNGLMKGYPDNTFQPLGSATRAEAVTVIVNAL</sequence>
<dbReference type="InterPro" id="IPR036116">
    <property type="entry name" value="FN3_sf"/>
</dbReference>
<dbReference type="PANTHER" id="PTHR43308">
    <property type="entry name" value="OUTER MEMBRANE PROTEIN ALPHA-RELATED"/>
    <property type="match status" value="1"/>
</dbReference>
<feature type="domain" description="SLH" evidence="5">
    <location>
        <begin position="1269"/>
        <end position="1332"/>
    </location>
</feature>
<feature type="domain" description="Fibronectin type-III" evidence="4">
    <location>
        <begin position="191"/>
        <end position="278"/>
    </location>
</feature>
<proteinExistence type="predicted"/>